<dbReference type="InterPro" id="IPR021323">
    <property type="entry name" value="DUF2927"/>
</dbReference>
<dbReference type="OrthoDB" id="3295600at2"/>
<name>A0A0P0URW9_9GAMM</name>
<dbReference type="Proteomes" id="UP000067399">
    <property type="component" value="Chromosome"/>
</dbReference>
<dbReference type="AlphaFoldDB" id="A0A0P0URW9"/>
<evidence type="ECO:0000313" key="2">
    <source>
        <dbReference type="Proteomes" id="UP000067399"/>
    </source>
</evidence>
<dbReference type="Pfam" id="PF11150">
    <property type="entry name" value="DUF2927"/>
    <property type="match status" value="1"/>
</dbReference>
<keyword evidence="2" id="KW-1185">Reference proteome</keyword>
<reference evidence="1 2" key="2">
    <citation type="journal article" date="2016" name="ISME J.">
        <title>Heterogeneous composition of key metabolic gene clusters in a vent mussel symbiont population.</title>
        <authorList>
            <person name="Ikuta T."/>
            <person name="Takaki Y."/>
            <person name="Nagai Y."/>
            <person name="Shimamura S."/>
            <person name="Tsuda M."/>
            <person name="Kawagucci S."/>
            <person name="Aoki Y."/>
            <person name="Inoue K."/>
            <person name="Teruya M."/>
            <person name="Satou K."/>
            <person name="Teruya K."/>
            <person name="Shimoji M."/>
            <person name="Tamotsu H."/>
            <person name="Hirano T."/>
            <person name="Maruyama T."/>
            <person name="Yoshida T."/>
        </authorList>
    </citation>
    <scope>NUCLEOTIDE SEQUENCE [LARGE SCALE GENOMIC DNA]</scope>
    <source>
        <strain evidence="1 2">Myojin Knoll</strain>
    </source>
</reference>
<gene>
    <name evidence="1" type="ORF">BSEPE_1023</name>
</gene>
<protein>
    <recommendedName>
        <fullName evidence="3">Tellurite resistance protein (TelA)</fullName>
    </recommendedName>
</protein>
<dbReference type="KEGG" id="ebh:BSEPE_1023"/>
<evidence type="ECO:0000313" key="1">
    <source>
        <dbReference type="EMBL" id="BAS68014.1"/>
    </source>
</evidence>
<evidence type="ECO:0008006" key="3">
    <source>
        <dbReference type="Google" id="ProtNLM"/>
    </source>
</evidence>
<sequence>MKIFLFNPKPNPKPGLGKPGLGFLFLFIVVSVGAQPSWQSKDYIKKAFFEIAYKNEYNQELKVDKLRRWEKSIHYKVDYFKFPAVLEIAENMIDNHFKDLSDITALPIAKSNENPNFRVILTKRTHYKEAIDKYTDSKIKNLDTESNCLLSFKYLYYQIVGATVIIPVDHTMKYGLLPACIVEELTQAMGLPNDSDWVNPSVANDKSVLDLLTGLDYLMLKILYDRRLAVGMGVKQSGAIIDEILLDFEQQNLIKNAISKARKLRLSQQLELF</sequence>
<organism evidence="1 2">
    <name type="scientific">endosymbiont of Bathymodiolus septemdierum str. Myojin knoll</name>
    <dbReference type="NCBI Taxonomy" id="1303921"/>
    <lineage>
        <taxon>Bacteria</taxon>
        <taxon>Pseudomonadati</taxon>
        <taxon>Pseudomonadota</taxon>
        <taxon>Gammaproteobacteria</taxon>
        <taxon>sulfur-oxidizing symbionts</taxon>
    </lineage>
</organism>
<dbReference type="EMBL" id="AP013042">
    <property type="protein sequence ID" value="BAS68014.1"/>
    <property type="molecule type" value="Genomic_DNA"/>
</dbReference>
<proteinExistence type="predicted"/>
<dbReference type="STRING" id="1303921.BSEPE_1023"/>
<accession>A0A0P0URW9</accession>
<dbReference type="RefSeq" id="WP_066044802.1">
    <property type="nucleotide sequence ID" value="NZ_AP013042.1"/>
</dbReference>
<reference evidence="1 2" key="1">
    <citation type="journal article" date="2000" name="Mar. Ecol. Prog. Ser.">
        <title>Phylogenetic characterization of endosymbionts in three hydrothermal vent mussels: influence on host distributions.</title>
        <authorList>
            <person name="Fujiwara Y."/>
            <person name="Takai K."/>
            <person name="Uematsu K."/>
            <person name="Tsuchida S."/>
            <person name="Hunt J.C."/>
            <person name="Hashimoto J."/>
        </authorList>
    </citation>
    <scope>NUCLEOTIDE SEQUENCE [LARGE SCALE GENOMIC DNA]</scope>
    <source>
        <strain evidence="1 2">Myojin Knoll</strain>
    </source>
</reference>